<evidence type="ECO:0000313" key="2">
    <source>
        <dbReference type="EMBL" id="MDR7364291.1"/>
    </source>
</evidence>
<proteinExistence type="predicted"/>
<dbReference type="InterPro" id="IPR011009">
    <property type="entry name" value="Kinase-like_dom_sf"/>
</dbReference>
<gene>
    <name evidence="2" type="ORF">J2S63_003844</name>
</gene>
<dbReference type="Pfam" id="PF13224">
    <property type="entry name" value="DUF4032"/>
    <property type="match status" value="1"/>
</dbReference>
<dbReference type="SUPFAM" id="SSF56112">
    <property type="entry name" value="Protein kinase-like (PK-like)"/>
    <property type="match status" value="1"/>
</dbReference>
<protein>
    <recommendedName>
        <fullName evidence="1">DUF4032 domain-containing protein</fullName>
    </recommendedName>
</protein>
<dbReference type="Proteomes" id="UP001183648">
    <property type="component" value="Unassembled WGS sequence"/>
</dbReference>
<feature type="domain" description="DUF4032" evidence="1">
    <location>
        <begin position="225"/>
        <end position="387"/>
    </location>
</feature>
<comment type="caution">
    <text evidence="2">The sequence shown here is derived from an EMBL/GenBank/DDBJ whole genome shotgun (WGS) entry which is preliminary data.</text>
</comment>
<keyword evidence="3" id="KW-1185">Reference proteome</keyword>
<evidence type="ECO:0000259" key="1">
    <source>
        <dbReference type="Pfam" id="PF13224"/>
    </source>
</evidence>
<name>A0ABU2C0X5_9ACTN</name>
<organism evidence="2 3">
    <name type="scientific">Nocardioides marmoribigeumensis</name>
    <dbReference type="NCBI Taxonomy" id="433649"/>
    <lineage>
        <taxon>Bacteria</taxon>
        <taxon>Bacillati</taxon>
        <taxon>Actinomycetota</taxon>
        <taxon>Actinomycetes</taxon>
        <taxon>Propionibacteriales</taxon>
        <taxon>Nocardioidaceae</taxon>
        <taxon>Nocardioides</taxon>
    </lineage>
</organism>
<evidence type="ECO:0000313" key="3">
    <source>
        <dbReference type="Proteomes" id="UP001183648"/>
    </source>
</evidence>
<sequence>MTALDPEPELVRLPWNKPLEEWDDDPRVVDLPRGISRHVVRIVRVGDRMCAIKETQREMAEREYAILRELRHLGLPAVKPRAVVYNRRSLDGEELPAALITRHLRYSMPYRMLFSHGLHSDSLPALIDALVVLLVRLHLAGFYWGDVSLSNVLFRRNAGEFAAYLVDAETGELHESLSTGMREYDVEVGCQNVFAELLDLHAGGMLEETCDPSDVVQRLQERYDRLWTALTTTEEFDADQMWQIEQWVESINELGFDVEEMDIETKAEGARVQLRPRVVEAGHHTRELQSLTGLVVEDALARRLLNDMGAFCAYWHLGEMPREYVARRWLREAYEPLVARIPEEHRATLDPAQFFHDVLVHRWFLSENAGEEIDLWETLDDYVDNVLPGLPRVAR</sequence>
<dbReference type="EMBL" id="JAVDYG010000001">
    <property type="protein sequence ID" value="MDR7364291.1"/>
    <property type="molecule type" value="Genomic_DNA"/>
</dbReference>
<accession>A0ABU2C0X5</accession>
<reference evidence="2 3" key="1">
    <citation type="submission" date="2023-07" db="EMBL/GenBank/DDBJ databases">
        <title>Sequencing the genomes of 1000 actinobacteria strains.</title>
        <authorList>
            <person name="Klenk H.-P."/>
        </authorList>
    </citation>
    <scope>NUCLEOTIDE SEQUENCE [LARGE SCALE GENOMIC DNA]</scope>
    <source>
        <strain evidence="2 3">DSM 19426</strain>
    </source>
</reference>
<dbReference type="Pfam" id="PF06293">
    <property type="entry name" value="Kdo"/>
    <property type="match status" value="1"/>
</dbReference>
<dbReference type="RefSeq" id="WP_310305793.1">
    <property type="nucleotide sequence ID" value="NZ_BAAAPS010000005.1"/>
</dbReference>
<dbReference type="InterPro" id="IPR025111">
    <property type="entry name" value="DUF4032"/>
</dbReference>